<keyword evidence="3" id="KW-0256">Endoplasmic reticulum</keyword>
<evidence type="ECO:0000256" key="6">
    <source>
        <dbReference type="SAM" id="Phobius"/>
    </source>
</evidence>
<dbReference type="Pfam" id="PF11779">
    <property type="entry name" value="SPT_ssu-like"/>
    <property type="match status" value="1"/>
</dbReference>
<keyword evidence="2 6" id="KW-0812">Transmembrane</keyword>
<dbReference type="VEuPathDB" id="FungiDB:SPSK_00163"/>
<dbReference type="RefSeq" id="XP_016586419.1">
    <property type="nucleotide sequence ID" value="XM_016727143.1"/>
</dbReference>
<evidence type="ECO:0000256" key="3">
    <source>
        <dbReference type="ARBA" id="ARBA00022824"/>
    </source>
</evidence>
<dbReference type="InterPro" id="IPR024512">
    <property type="entry name" value="Ser_palmitoyltrfase_ssu-like"/>
</dbReference>
<comment type="subcellular location">
    <subcellularLocation>
        <location evidence="1">Endoplasmic reticulum membrane</location>
        <topology evidence="1">Multi-pass membrane protein</topology>
    </subcellularLocation>
</comment>
<sequence length="245" mass="27076">MVSEPARHWPTPAGPLTIQWGAAVSRFPVARPSGRASGNGSLSRPFFAINTVLPLLFSRQRSRSRIAIACAPTVYLPSLPPTTRQIHSSRLHTGPLPILRPGELVPLCPLTDDPFLIIEYLTVFTTAIMSPLERFSKWVQLKIYQFEVTYSVYMLTPTEKFFVYSLLFLLTSLTSIAIFLYLPHHVAFLINRAWFYAHGDSQFDAAQSLLQGVVVAEKAGTTAAVQVTTTVESLADAAATVVREL</sequence>
<dbReference type="GeneID" id="27662420"/>
<evidence type="ECO:0000256" key="2">
    <source>
        <dbReference type="ARBA" id="ARBA00022692"/>
    </source>
</evidence>
<evidence type="ECO:0000256" key="5">
    <source>
        <dbReference type="ARBA" id="ARBA00023136"/>
    </source>
</evidence>
<dbReference type="EMBL" id="AXCR01000009">
    <property type="protein sequence ID" value="KJR83743.1"/>
    <property type="molecule type" value="Genomic_DNA"/>
</dbReference>
<keyword evidence="5 6" id="KW-0472">Membrane</keyword>
<evidence type="ECO:0000313" key="8">
    <source>
        <dbReference type="Proteomes" id="UP000033710"/>
    </source>
</evidence>
<evidence type="ECO:0000313" key="7">
    <source>
        <dbReference type="EMBL" id="KJR83743.1"/>
    </source>
</evidence>
<reference evidence="7 8" key="1">
    <citation type="journal article" date="2014" name="BMC Genomics">
        <title>Comparative genomics of the major fungal agents of human and animal Sporotrichosis: Sporothrix schenckii and Sporothrix brasiliensis.</title>
        <authorList>
            <person name="Teixeira M.M."/>
            <person name="de Almeida L.G."/>
            <person name="Kubitschek-Barreira P."/>
            <person name="Alves F.L."/>
            <person name="Kioshima E.S."/>
            <person name="Abadio A.K."/>
            <person name="Fernandes L."/>
            <person name="Derengowski L.S."/>
            <person name="Ferreira K.S."/>
            <person name="Souza R.C."/>
            <person name="Ruiz J.C."/>
            <person name="de Andrade N.C."/>
            <person name="Paes H.C."/>
            <person name="Nicola A.M."/>
            <person name="Albuquerque P."/>
            <person name="Gerber A.L."/>
            <person name="Martins V.P."/>
            <person name="Peconick L.D."/>
            <person name="Neto A.V."/>
            <person name="Chaucanez C.B."/>
            <person name="Silva P.A."/>
            <person name="Cunha O.L."/>
            <person name="de Oliveira F.F."/>
            <person name="dos Santos T.C."/>
            <person name="Barros A.L."/>
            <person name="Soares M.A."/>
            <person name="de Oliveira L.M."/>
            <person name="Marini M.M."/>
            <person name="Villalobos-Duno H."/>
            <person name="Cunha M.M."/>
            <person name="de Hoog S."/>
            <person name="da Silveira J.F."/>
            <person name="Henrissat B."/>
            <person name="Nino-Vega G.A."/>
            <person name="Cisalpino P.S."/>
            <person name="Mora-Montes H.M."/>
            <person name="Almeida S.R."/>
            <person name="Stajich J.E."/>
            <person name="Lopes-Bezerra L.M."/>
            <person name="Vasconcelos A.T."/>
            <person name="Felipe M.S."/>
        </authorList>
    </citation>
    <scope>NUCLEOTIDE SEQUENCE [LARGE SCALE GENOMIC DNA]</scope>
    <source>
        <strain evidence="7 8">1099-18</strain>
    </source>
</reference>
<dbReference type="Proteomes" id="UP000033710">
    <property type="component" value="Unassembled WGS sequence"/>
</dbReference>
<feature type="transmembrane region" description="Helical" evidence="6">
    <location>
        <begin position="161"/>
        <end position="182"/>
    </location>
</feature>
<proteinExistence type="predicted"/>
<accession>A0A0F2M203</accession>
<dbReference type="AlphaFoldDB" id="A0A0F2M203"/>
<dbReference type="KEGG" id="ssck:SPSK_00163"/>
<gene>
    <name evidence="7" type="ORF">SPSK_00163</name>
</gene>
<reference evidence="7 8" key="2">
    <citation type="journal article" date="2015" name="Eukaryot. Cell">
        <title>Asexual propagation of a virulent clone complex in a human and feline outbreak of sporotrichosis.</title>
        <authorList>
            <person name="Teixeira Mde M."/>
            <person name="Rodrigues A.M."/>
            <person name="Tsui C.K."/>
            <person name="de Almeida L.G."/>
            <person name="Van Diepeningen A.D."/>
            <person name="van den Ende B.G."/>
            <person name="Fernandes G.F."/>
            <person name="Kano R."/>
            <person name="Hamelin R.C."/>
            <person name="Lopes-Bezerra L.M."/>
            <person name="Vasconcelos A.T."/>
            <person name="de Hoog S."/>
            <person name="de Camargo Z.P."/>
            <person name="Felipe M.S."/>
        </authorList>
    </citation>
    <scope>NUCLEOTIDE SEQUENCE [LARGE SCALE GENOMIC DNA]</scope>
    <source>
        <strain evidence="7 8">1099-18</strain>
    </source>
</reference>
<dbReference type="GO" id="GO:0005789">
    <property type="term" value="C:endoplasmic reticulum membrane"/>
    <property type="evidence" value="ECO:0007669"/>
    <property type="project" value="UniProtKB-SubCell"/>
</dbReference>
<protein>
    <submittedName>
        <fullName evidence="7">Uncharacterized protein</fullName>
    </submittedName>
</protein>
<evidence type="ECO:0000256" key="1">
    <source>
        <dbReference type="ARBA" id="ARBA00004477"/>
    </source>
</evidence>
<evidence type="ECO:0000256" key="4">
    <source>
        <dbReference type="ARBA" id="ARBA00022989"/>
    </source>
</evidence>
<comment type="caution">
    <text evidence="7">The sequence shown here is derived from an EMBL/GenBank/DDBJ whole genome shotgun (WGS) entry which is preliminary data.</text>
</comment>
<organism evidence="7 8">
    <name type="scientific">Sporothrix schenckii 1099-18</name>
    <dbReference type="NCBI Taxonomy" id="1397361"/>
    <lineage>
        <taxon>Eukaryota</taxon>
        <taxon>Fungi</taxon>
        <taxon>Dikarya</taxon>
        <taxon>Ascomycota</taxon>
        <taxon>Pezizomycotina</taxon>
        <taxon>Sordariomycetes</taxon>
        <taxon>Sordariomycetidae</taxon>
        <taxon>Ophiostomatales</taxon>
        <taxon>Ophiostomataceae</taxon>
        <taxon>Sporothrix</taxon>
    </lineage>
</organism>
<name>A0A0F2M203_SPOSC</name>
<keyword evidence="4 6" id="KW-1133">Transmembrane helix</keyword>
<dbReference type="OrthoDB" id="202672at2759"/>